<dbReference type="RefSeq" id="WP_262871670.1">
    <property type="nucleotide sequence ID" value="NZ_CP092362.2"/>
</dbReference>
<feature type="transmembrane region" description="Helical" evidence="1">
    <location>
        <begin position="12"/>
        <end position="31"/>
    </location>
</feature>
<keyword evidence="1" id="KW-1133">Transmembrane helix</keyword>
<feature type="domain" description="Mce/MlaD" evidence="2">
    <location>
        <begin position="39"/>
        <end position="119"/>
    </location>
</feature>
<proteinExistence type="predicted"/>
<feature type="domain" description="Mammalian cell entry C-terminal" evidence="3">
    <location>
        <begin position="126"/>
        <end position="342"/>
    </location>
</feature>
<keyword evidence="1" id="KW-0812">Transmembrane</keyword>
<dbReference type="Pfam" id="PF11887">
    <property type="entry name" value="Mce4_CUP1"/>
    <property type="match status" value="1"/>
</dbReference>
<dbReference type="PANTHER" id="PTHR33371:SF19">
    <property type="entry name" value="MCE-FAMILY PROTEIN MCE4A"/>
    <property type="match status" value="1"/>
</dbReference>
<dbReference type="NCBIfam" id="TIGR00996">
    <property type="entry name" value="Mtu_fam_mce"/>
    <property type="match status" value="1"/>
</dbReference>
<dbReference type="Proteomes" id="UP001055337">
    <property type="component" value="Chromosome"/>
</dbReference>
<keyword evidence="5" id="KW-1185">Reference proteome</keyword>
<reference evidence="4" key="1">
    <citation type="submission" date="2022-08" db="EMBL/GenBank/DDBJ databases">
        <title>Whole genome sequencing of non-tuberculosis mycobacteria type-strains.</title>
        <authorList>
            <person name="Igarashi Y."/>
            <person name="Osugi A."/>
            <person name="Mitarai S."/>
        </authorList>
    </citation>
    <scope>NUCLEOTIDE SEQUENCE</scope>
    <source>
        <strain evidence="4">JCM 16369</strain>
    </source>
</reference>
<accession>A0ABY3TSG2</accession>
<sequence length="399" mass="42850">MKRRDRPPLKAAGVVFLALIMAVLTLVYLQFRGDLSPSTTLTMVSDRGGLVMDTGSKVTFNGVVIGRVLNVSSGERDGKNIARVTLDVDPHYLAFIPANVHADIKATTVFGNKYVALSTPKNPVSARLTSSDVITASSVTTEFNTLFETVTSIAEKVDPVKLNLTLSAAAEALSGLGSKFGQSIVNGNAVLDDVNPQMPQIRHDIQRLADLSDVYTKASPDLWDALDHAVVTARSLNSQQQDIDAALLASMGFGNNAADVFERSQPYFVRGMADLVPSAQLLDTYSPEIFCGIRNIAQAAPSALEAFGGNGYSLNTMTEILGAPNPYVYPDNLPRTNGRGGPGGAPGCWQTIDRNFWPAPYLVMDDGASIAPYNHFELGQPLLTEYVWGRQVGENTINP</sequence>
<dbReference type="InterPro" id="IPR005693">
    <property type="entry name" value="Mce"/>
</dbReference>
<dbReference type="EMBL" id="CP092362">
    <property type="protein sequence ID" value="ULN44408.2"/>
    <property type="molecule type" value="Genomic_DNA"/>
</dbReference>
<evidence type="ECO:0000259" key="3">
    <source>
        <dbReference type="Pfam" id="PF11887"/>
    </source>
</evidence>
<dbReference type="InterPro" id="IPR003399">
    <property type="entry name" value="Mce/MlaD"/>
</dbReference>
<evidence type="ECO:0000256" key="1">
    <source>
        <dbReference type="SAM" id="Phobius"/>
    </source>
</evidence>
<evidence type="ECO:0000313" key="5">
    <source>
        <dbReference type="Proteomes" id="UP001055337"/>
    </source>
</evidence>
<protein>
    <submittedName>
        <fullName evidence="4">MCE family protein</fullName>
    </submittedName>
</protein>
<organism evidence="4 5">
    <name type="scientific">Mycolicibacterium crocinum</name>
    <dbReference type="NCBI Taxonomy" id="388459"/>
    <lineage>
        <taxon>Bacteria</taxon>
        <taxon>Bacillati</taxon>
        <taxon>Actinomycetota</taxon>
        <taxon>Actinomycetes</taxon>
        <taxon>Mycobacteriales</taxon>
        <taxon>Mycobacteriaceae</taxon>
        <taxon>Mycolicibacterium</taxon>
    </lineage>
</organism>
<dbReference type="PANTHER" id="PTHR33371">
    <property type="entry name" value="INTERMEMBRANE PHOSPHOLIPID TRANSPORT SYSTEM BINDING PROTEIN MLAD-RELATED"/>
    <property type="match status" value="1"/>
</dbReference>
<dbReference type="InterPro" id="IPR024516">
    <property type="entry name" value="Mce_C"/>
</dbReference>
<dbReference type="InterPro" id="IPR052336">
    <property type="entry name" value="MlaD_Phospholipid_Transporter"/>
</dbReference>
<keyword evidence="1" id="KW-0472">Membrane</keyword>
<gene>
    <name evidence="4" type="ORF">MI149_17515</name>
</gene>
<evidence type="ECO:0000259" key="2">
    <source>
        <dbReference type="Pfam" id="PF02470"/>
    </source>
</evidence>
<evidence type="ECO:0000313" key="4">
    <source>
        <dbReference type="EMBL" id="ULN44408.2"/>
    </source>
</evidence>
<dbReference type="Pfam" id="PF02470">
    <property type="entry name" value="MlaD"/>
    <property type="match status" value="1"/>
</dbReference>
<name>A0ABY3TSG2_9MYCO</name>